<feature type="compositionally biased region" description="Polar residues" evidence="1">
    <location>
        <begin position="90"/>
        <end position="108"/>
    </location>
</feature>
<feature type="compositionally biased region" description="Polar residues" evidence="1">
    <location>
        <begin position="199"/>
        <end position="209"/>
    </location>
</feature>
<protein>
    <submittedName>
        <fullName evidence="2">Uncharacterized protein</fullName>
    </submittedName>
</protein>
<feature type="region of interest" description="Disordered" evidence="1">
    <location>
        <begin position="38"/>
        <end position="167"/>
    </location>
</feature>
<dbReference type="EnsemblMetazoa" id="MESCA003128-RA">
    <property type="protein sequence ID" value="MESCA003128-PA"/>
    <property type="gene ID" value="MESCA003128"/>
</dbReference>
<feature type="compositionally biased region" description="Polar residues" evidence="1">
    <location>
        <begin position="52"/>
        <end position="66"/>
    </location>
</feature>
<organism evidence="2 3">
    <name type="scientific">Megaselia scalaris</name>
    <name type="common">Humpbacked fly</name>
    <name type="synonym">Phora scalaris</name>
    <dbReference type="NCBI Taxonomy" id="36166"/>
    <lineage>
        <taxon>Eukaryota</taxon>
        <taxon>Metazoa</taxon>
        <taxon>Ecdysozoa</taxon>
        <taxon>Arthropoda</taxon>
        <taxon>Hexapoda</taxon>
        <taxon>Insecta</taxon>
        <taxon>Pterygota</taxon>
        <taxon>Neoptera</taxon>
        <taxon>Endopterygota</taxon>
        <taxon>Diptera</taxon>
        <taxon>Brachycera</taxon>
        <taxon>Muscomorpha</taxon>
        <taxon>Platypezoidea</taxon>
        <taxon>Phoridae</taxon>
        <taxon>Megaseliini</taxon>
        <taxon>Megaselia</taxon>
    </lineage>
</organism>
<dbReference type="EMBL" id="CAQQ02041748">
    <property type="status" value="NOT_ANNOTATED_CDS"/>
    <property type="molecule type" value="Genomic_DNA"/>
</dbReference>
<dbReference type="HOGENOM" id="CLU_1167018_0_0_1"/>
<dbReference type="EMBL" id="CAQQ02041749">
    <property type="status" value="NOT_ANNOTATED_CDS"/>
    <property type="molecule type" value="Genomic_DNA"/>
</dbReference>
<proteinExistence type="predicted"/>
<evidence type="ECO:0000313" key="3">
    <source>
        <dbReference type="Proteomes" id="UP000015102"/>
    </source>
</evidence>
<name>T1GI60_MEGSC</name>
<feature type="compositionally biased region" description="Polar residues" evidence="1">
    <location>
        <begin position="73"/>
        <end position="83"/>
    </location>
</feature>
<evidence type="ECO:0000256" key="1">
    <source>
        <dbReference type="SAM" id="MobiDB-lite"/>
    </source>
</evidence>
<reference evidence="2" key="2">
    <citation type="submission" date="2015-06" db="UniProtKB">
        <authorList>
            <consortium name="EnsemblMetazoa"/>
        </authorList>
    </citation>
    <scope>IDENTIFICATION</scope>
</reference>
<feature type="compositionally biased region" description="Polar residues" evidence="1">
    <location>
        <begin position="156"/>
        <end position="167"/>
    </location>
</feature>
<dbReference type="STRING" id="36166.T1GI60"/>
<feature type="region of interest" description="Disordered" evidence="1">
    <location>
        <begin position="193"/>
        <end position="224"/>
    </location>
</feature>
<dbReference type="EMBL" id="CAQQ02041747">
    <property type="status" value="NOT_ANNOTATED_CDS"/>
    <property type="molecule type" value="Genomic_DNA"/>
</dbReference>
<dbReference type="AlphaFoldDB" id="T1GI60"/>
<dbReference type="EMBL" id="CAQQ02041746">
    <property type="status" value="NOT_ANNOTATED_CDS"/>
    <property type="molecule type" value="Genomic_DNA"/>
</dbReference>
<dbReference type="EMBL" id="CAQQ02041750">
    <property type="status" value="NOT_ANNOTATED_CDS"/>
    <property type="molecule type" value="Genomic_DNA"/>
</dbReference>
<dbReference type="Proteomes" id="UP000015102">
    <property type="component" value="Unassembled WGS sequence"/>
</dbReference>
<feature type="compositionally biased region" description="Polar residues" evidence="1">
    <location>
        <begin position="128"/>
        <end position="149"/>
    </location>
</feature>
<reference evidence="3" key="1">
    <citation type="submission" date="2013-02" db="EMBL/GenBank/DDBJ databases">
        <authorList>
            <person name="Hughes D."/>
        </authorList>
    </citation>
    <scope>NUCLEOTIDE SEQUENCE</scope>
    <source>
        <strain>Durham</strain>
        <strain evidence="3">NC isolate 2 -- Noor lab</strain>
    </source>
</reference>
<keyword evidence="3" id="KW-1185">Reference proteome</keyword>
<accession>T1GI60</accession>
<sequence>MRKQERGNSLKPLSWCLWRLCMPIVPFIDGDSDSIDCKTPQKTHLMPPPTPQQVQQARLKQRSNGAISKAHSLGSSNSNGVTNRNHHINGKTQSSSSSNPKQKLNGKSASCDMNGGGSGSRSSSSSSTNGMDHASTSTSNGQGSPSRSQLGLKLSKANTPSVKKQSPLQCPLCPYTSDNATVLEEHINRSHFDPLSPGVNKSSSTTSNNHFKDENSGNGNAYRESFYKKSKKHCNRWC</sequence>
<evidence type="ECO:0000313" key="2">
    <source>
        <dbReference type="EnsemblMetazoa" id="MESCA003128-PA"/>
    </source>
</evidence>